<dbReference type="Gene3D" id="1.10.260.40">
    <property type="entry name" value="lambda repressor-like DNA-binding domains"/>
    <property type="match status" value="1"/>
</dbReference>
<feature type="domain" description="HTH cro/C1-type" evidence="2">
    <location>
        <begin position="301"/>
        <end position="346"/>
    </location>
</feature>
<name>A0A1F6ED36_9BACT</name>
<comment type="caution">
    <text evidence="3">The sequence shown here is derived from an EMBL/GenBank/DDBJ whole genome shotgun (WGS) entry which is preliminary data.</text>
</comment>
<dbReference type="InterPro" id="IPR010982">
    <property type="entry name" value="Lambda_DNA-bd_dom_sf"/>
</dbReference>
<dbReference type="AlphaFoldDB" id="A0A1F6ED36"/>
<gene>
    <name evidence="3" type="ORF">A3A35_01710</name>
</gene>
<feature type="region of interest" description="Disordered" evidence="1">
    <location>
        <begin position="232"/>
        <end position="263"/>
    </location>
</feature>
<dbReference type="Pfam" id="PF01381">
    <property type="entry name" value="HTH_3"/>
    <property type="match status" value="1"/>
</dbReference>
<accession>A0A1F6ED36</accession>
<dbReference type="PROSITE" id="PS50943">
    <property type="entry name" value="HTH_CROC1"/>
    <property type="match status" value="1"/>
</dbReference>
<dbReference type="EMBL" id="MFLV01000014">
    <property type="protein sequence ID" value="OGG71568.1"/>
    <property type="molecule type" value="Genomic_DNA"/>
</dbReference>
<dbReference type="InterPro" id="IPR001387">
    <property type="entry name" value="Cro/C1-type_HTH"/>
</dbReference>
<reference evidence="3 4" key="1">
    <citation type="journal article" date="2016" name="Nat. Commun.">
        <title>Thousands of microbial genomes shed light on interconnected biogeochemical processes in an aquifer system.</title>
        <authorList>
            <person name="Anantharaman K."/>
            <person name="Brown C.T."/>
            <person name="Hug L.A."/>
            <person name="Sharon I."/>
            <person name="Castelle C.J."/>
            <person name="Probst A.J."/>
            <person name="Thomas B.C."/>
            <person name="Singh A."/>
            <person name="Wilkins M.J."/>
            <person name="Karaoz U."/>
            <person name="Brodie E.L."/>
            <person name="Williams K.H."/>
            <person name="Hubbard S.S."/>
            <person name="Banfield J.F."/>
        </authorList>
    </citation>
    <scope>NUCLEOTIDE SEQUENCE [LARGE SCALE GENOMIC DNA]</scope>
</reference>
<dbReference type="Proteomes" id="UP000179115">
    <property type="component" value="Unassembled WGS sequence"/>
</dbReference>
<dbReference type="SMART" id="SM00530">
    <property type="entry name" value="HTH_XRE"/>
    <property type="match status" value="1"/>
</dbReference>
<proteinExistence type="predicted"/>
<feature type="compositionally biased region" description="Acidic residues" evidence="1">
    <location>
        <begin position="234"/>
        <end position="250"/>
    </location>
</feature>
<organism evidence="3 4">
    <name type="scientific">Candidatus Kaiserbacteria bacterium RIFCSPLOWO2_01_FULL_51_21</name>
    <dbReference type="NCBI Taxonomy" id="1798508"/>
    <lineage>
        <taxon>Bacteria</taxon>
        <taxon>Candidatus Kaiseribacteriota</taxon>
    </lineage>
</organism>
<dbReference type="GO" id="GO:0003677">
    <property type="term" value="F:DNA binding"/>
    <property type="evidence" value="ECO:0007669"/>
    <property type="project" value="InterPro"/>
</dbReference>
<dbReference type="STRING" id="1798508.A3A35_01710"/>
<evidence type="ECO:0000313" key="4">
    <source>
        <dbReference type="Proteomes" id="UP000179115"/>
    </source>
</evidence>
<evidence type="ECO:0000256" key="1">
    <source>
        <dbReference type="SAM" id="MobiDB-lite"/>
    </source>
</evidence>
<dbReference type="CDD" id="cd00093">
    <property type="entry name" value="HTH_XRE"/>
    <property type="match status" value="1"/>
</dbReference>
<protein>
    <recommendedName>
        <fullName evidence="2">HTH cro/C1-type domain-containing protein</fullName>
    </recommendedName>
</protein>
<dbReference type="SUPFAM" id="SSF47413">
    <property type="entry name" value="lambda repressor-like DNA-binding domains"/>
    <property type="match status" value="1"/>
</dbReference>
<sequence>MKRYFEYGRKTMQQATEEREALMAANTLSTNAKNQENQRVASSIIGPLLEGLFRAKGIVDTSEFRRMTGWSETLLDKVRTCEGTVTVENCALAAQFFKLPVGVLLGTRHINGEPTRGKRQRFLPKFFTEGDRDTGERIITALNGLGVNGGSVELAAWLARALPSVRKKSALAPLQVLQGKRWLAIGEFQRLMVELNGVAGKKKLAPPTAQKILGPAWLAIRDWVKGSEIVAQSEDNESPTAEEESVEEPTEQSAPEGETPPGVQVQAENLSERYEALNTPEKRAAFAKNVGHCYYPMSHTLTRGELAEKLGKSASFYSQLVNRRLAITPKLLDDLSNLFDKTPQWFVEEHDFTTENTQPSPTPKPFVSRGFKDGRKVAEEERTRRKTVAANARYCFGLPGNTVKKGALASEIGKKGYFTTNLLAGKVPITEELLAALVKLFGQPREWFLADHVLESGMPVHTQTDLPAPENPVPASLPAAEPVAETFTPAAAISLPAAPPVAKQDALPLSFPGLVHKFFLVHPDLATPYYTLLAAGVKEGLNENETLALMTLLHQLRKEFPGGAGS</sequence>
<evidence type="ECO:0000259" key="2">
    <source>
        <dbReference type="PROSITE" id="PS50943"/>
    </source>
</evidence>
<evidence type="ECO:0000313" key="3">
    <source>
        <dbReference type="EMBL" id="OGG71568.1"/>
    </source>
</evidence>